<evidence type="ECO:0000259" key="1">
    <source>
        <dbReference type="Pfam" id="PF25273"/>
    </source>
</evidence>
<accession>A0AAN7ZLZ6</accession>
<protein>
    <recommendedName>
        <fullName evidence="1">DUF7869 domain-containing protein</fullName>
    </recommendedName>
</protein>
<dbReference type="PANTHER" id="PTHR10773:SF19">
    <property type="match status" value="1"/>
</dbReference>
<proteinExistence type="predicted"/>
<dbReference type="InterPro" id="IPR057191">
    <property type="entry name" value="DUF7869"/>
</dbReference>
<evidence type="ECO:0000313" key="2">
    <source>
        <dbReference type="EMBL" id="KAK5647942.1"/>
    </source>
</evidence>
<dbReference type="Pfam" id="PF25273">
    <property type="entry name" value="DUF7869"/>
    <property type="match status" value="1"/>
</dbReference>
<comment type="caution">
    <text evidence="2">The sequence shown here is derived from an EMBL/GenBank/DDBJ whole genome shotgun (WGS) entry which is preliminary data.</text>
</comment>
<name>A0AAN7ZLZ6_9COLE</name>
<dbReference type="PANTHER" id="PTHR10773">
    <property type="entry name" value="DNA-DIRECTED RNA POLYMERASES I, II, AND III SUBUNIT RPABC2"/>
    <property type="match status" value="1"/>
</dbReference>
<sequence length="417" mass="49229">MREKHGKQPTVDPKIKESVRKFIRAIPRIESHYLRAQTKREYIESGKSLADLHRDYKEERERQRLPAAHIVMFNRIFNEEFNISFYIPKKDQCDLCESYKNADEEEKKKLVVAYNNHLNQKELSRQEKDTDKKNQNGTYVAVYDLQAVMPVPKGLVSSFYYTSKLNYCFFWNETEGKRGAIEIGSCVLSYISMLVEKVNKPNEIDIIFYSDNCCGQQKNKYLLTTYAYALQKFNVRRIEHKFLICGHSQNEGDNIHSVIEKQISRHLKSGPIYIPEQYSTLIRTAKKNGTPYRVHDLTNEDFFDLKLLQEEWGNNFNVAVDRKKVNWHDIKILKVEKEHPHSFFFKTSYSDTEFKKVIVKKSKKSQEDFSSVQLVPAYSKKLPLTDAKNKALQSLCEKNIIKKPYYELFYKNIFDLR</sequence>
<dbReference type="Proteomes" id="UP001329430">
    <property type="component" value="Chromosome 2"/>
</dbReference>
<reference evidence="2 3" key="1">
    <citation type="journal article" date="2024" name="Insects">
        <title>An Improved Chromosome-Level Genome Assembly of the Firefly Pyrocoelia pectoralis.</title>
        <authorList>
            <person name="Fu X."/>
            <person name="Meyer-Rochow V.B."/>
            <person name="Ballantyne L."/>
            <person name="Zhu X."/>
        </authorList>
    </citation>
    <scope>NUCLEOTIDE SEQUENCE [LARGE SCALE GENOMIC DNA]</scope>
    <source>
        <strain evidence="2">XCY_ONT2</strain>
    </source>
</reference>
<gene>
    <name evidence="2" type="ORF">RI129_002834</name>
</gene>
<dbReference type="EMBL" id="JAVRBK010000002">
    <property type="protein sequence ID" value="KAK5647942.1"/>
    <property type="molecule type" value="Genomic_DNA"/>
</dbReference>
<feature type="domain" description="DUF7869" evidence="1">
    <location>
        <begin position="193"/>
        <end position="266"/>
    </location>
</feature>
<organism evidence="2 3">
    <name type="scientific">Pyrocoelia pectoralis</name>
    <dbReference type="NCBI Taxonomy" id="417401"/>
    <lineage>
        <taxon>Eukaryota</taxon>
        <taxon>Metazoa</taxon>
        <taxon>Ecdysozoa</taxon>
        <taxon>Arthropoda</taxon>
        <taxon>Hexapoda</taxon>
        <taxon>Insecta</taxon>
        <taxon>Pterygota</taxon>
        <taxon>Neoptera</taxon>
        <taxon>Endopterygota</taxon>
        <taxon>Coleoptera</taxon>
        <taxon>Polyphaga</taxon>
        <taxon>Elateriformia</taxon>
        <taxon>Elateroidea</taxon>
        <taxon>Lampyridae</taxon>
        <taxon>Lampyrinae</taxon>
        <taxon>Pyrocoelia</taxon>
    </lineage>
</organism>
<keyword evidence="3" id="KW-1185">Reference proteome</keyword>
<evidence type="ECO:0000313" key="3">
    <source>
        <dbReference type="Proteomes" id="UP001329430"/>
    </source>
</evidence>
<dbReference type="AlphaFoldDB" id="A0AAN7ZLZ6"/>